<evidence type="ECO:0000256" key="2">
    <source>
        <dbReference type="ARBA" id="ARBA00006024"/>
    </source>
</evidence>
<comment type="catalytic activity">
    <reaction evidence="22">
        <text>Cu(+)(in) + ATP + H2O = Cu(+)(out) + ADP + phosphate + H(+)</text>
        <dbReference type="Rhea" id="RHEA:25792"/>
        <dbReference type="ChEBI" id="CHEBI:15377"/>
        <dbReference type="ChEBI" id="CHEBI:15378"/>
        <dbReference type="ChEBI" id="CHEBI:30616"/>
        <dbReference type="ChEBI" id="CHEBI:43474"/>
        <dbReference type="ChEBI" id="CHEBI:49552"/>
        <dbReference type="ChEBI" id="CHEBI:456216"/>
        <dbReference type="EC" id="7.2.2.8"/>
    </reaction>
</comment>
<evidence type="ECO:0000256" key="14">
    <source>
        <dbReference type="ARBA" id="ARBA00022842"/>
    </source>
</evidence>
<evidence type="ECO:0000256" key="22">
    <source>
        <dbReference type="ARBA" id="ARBA00049289"/>
    </source>
</evidence>
<evidence type="ECO:0000256" key="8">
    <source>
        <dbReference type="ARBA" id="ARBA00022692"/>
    </source>
</evidence>
<keyword evidence="6 23" id="KW-1003">Cell membrane</keyword>
<dbReference type="InterPro" id="IPR018303">
    <property type="entry name" value="ATPase_P-typ_P_site"/>
</dbReference>
<dbReference type="SFLD" id="SFLDS00003">
    <property type="entry name" value="Haloacid_Dehalogenase"/>
    <property type="match status" value="1"/>
</dbReference>
<protein>
    <recommendedName>
        <fullName evidence="4">Copper-exporting P-type ATPase</fullName>
        <ecNumber evidence="3">7.2.2.8</ecNumber>
    </recommendedName>
    <alternativeName>
        <fullName evidence="20">Copper-exporting P-type ATPase A</fullName>
    </alternativeName>
    <alternativeName>
        <fullName evidence="21">Cu(+)-exporting ATPase</fullName>
    </alternativeName>
</protein>
<dbReference type="InterPro" id="IPR001757">
    <property type="entry name" value="P_typ_ATPase"/>
</dbReference>
<dbReference type="Pfam" id="PF00122">
    <property type="entry name" value="E1-E2_ATPase"/>
    <property type="match status" value="1"/>
</dbReference>
<keyword evidence="26" id="KW-1185">Reference proteome</keyword>
<evidence type="ECO:0000256" key="19">
    <source>
        <dbReference type="ARBA" id="ARBA00023136"/>
    </source>
</evidence>
<evidence type="ECO:0000256" key="5">
    <source>
        <dbReference type="ARBA" id="ARBA00022448"/>
    </source>
</evidence>
<dbReference type="InterPro" id="IPR006121">
    <property type="entry name" value="HMA_dom"/>
</dbReference>
<dbReference type="Gene3D" id="3.30.70.100">
    <property type="match status" value="1"/>
</dbReference>
<dbReference type="PANTHER" id="PTHR43520:SF6">
    <property type="entry name" value="COPPER-EXPORTING P-TYPE ATPASE"/>
    <property type="match status" value="1"/>
</dbReference>
<dbReference type="GO" id="GO:0005507">
    <property type="term" value="F:copper ion binding"/>
    <property type="evidence" value="ECO:0007669"/>
    <property type="project" value="TreeGrafter"/>
</dbReference>
<organism evidence="25 26">
    <name type="scientific">Oceanospirillum multiglobuliferum</name>
    <dbReference type="NCBI Taxonomy" id="64969"/>
    <lineage>
        <taxon>Bacteria</taxon>
        <taxon>Pseudomonadati</taxon>
        <taxon>Pseudomonadota</taxon>
        <taxon>Gammaproteobacteria</taxon>
        <taxon>Oceanospirillales</taxon>
        <taxon>Oceanospirillaceae</taxon>
        <taxon>Oceanospirillum</taxon>
    </lineage>
</organism>
<dbReference type="SUPFAM" id="SSF55008">
    <property type="entry name" value="HMA, heavy metal-associated domain"/>
    <property type="match status" value="1"/>
</dbReference>
<keyword evidence="17" id="KW-0186">Copper</keyword>
<keyword evidence="14" id="KW-0460">Magnesium</keyword>
<evidence type="ECO:0000256" key="4">
    <source>
        <dbReference type="ARBA" id="ARBA00015102"/>
    </source>
</evidence>
<dbReference type="PROSITE" id="PS50846">
    <property type="entry name" value="HMA_2"/>
    <property type="match status" value="1"/>
</dbReference>
<evidence type="ECO:0000256" key="9">
    <source>
        <dbReference type="ARBA" id="ARBA00022723"/>
    </source>
</evidence>
<dbReference type="InterPro" id="IPR023299">
    <property type="entry name" value="ATPase_P-typ_cyto_dom_N"/>
</dbReference>
<evidence type="ECO:0000256" key="18">
    <source>
        <dbReference type="ARBA" id="ARBA00023065"/>
    </source>
</evidence>
<keyword evidence="15" id="KW-1278">Translocase</keyword>
<evidence type="ECO:0000256" key="6">
    <source>
        <dbReference type="ARBA" id="ARBA00022475"/>
    </source>
</evidence>
<dbReference type="STRING" id="64969.SAMN02745127_01554"/>
<dbReference type="PRINTS" id="PR00120">
    <property type="entry name" value="HATPASE"/>
</dbReference>
<dbReference type="Gene3D" id="3.40.50.1000">
    <property type="entry name" value="HAD superfamily/HAD-like"/>
    <property type="match status" value="1"/>
</dbReference>
<feature type="transmembrane region" description="Helical" evidence="23">
    <location>
        <begin position="100"/>
        <end position="117"/>
    </location>
</feature>
<dbReference type="Gene3D" id="3.40.1110.10">
    <property type="entry name" value="Calcium-transporting ATPase, cytoplasmic domain N"/>
    <property type="match status" value="1"/>
</dbReference>
<feature type="transmembrane region" description="Helical" evidence="23">
    <location>
        <begin position="162"/>
        <end position="184"/>
    </location>
</feature>
<keyword evidence="12" id="KW-0187">Copper transport</keyword>
<dbReference type="GO" id="GO:0005886">
    <property type="term" value="C:plasma membrane"/>
    <property type="evidence" value="ECO:0007669"/>
    <property type="project" value="UniProtKB-SubCell"/>
</dbReference>
<evidence type="ECO:0000256" key="21">
    <source>
        <dbReference type="ARBA" id="ARBA00033239"/>
    </source>
</evidence>
<keyword evidence="11 23" id="KW-0547">Nucleotide-binding</keyword>
<feature type="transmembrane region" description="Helical" evidence="23">
    <location>
        <begin position="349"/>
        <end position="371"/>
    </location>
</feature>
<accession>A0A1V4T5C7</accession>
<feature type="transmembrane region" description="Helical" evidence="23">
    <location>
        <begin position="730"/>
        <end position="748"/>
    </location>
</feature>
<dbReference type="InterPro" id="IPR023298">
    <property type="entry name" value="ATPase_P-typ_TM_dom_sf"/>
</dbReference>
<dbReference type="PROSITE" id="PS00154">
    <property type="entry name" value="ATPASE_E1_E2"/>
    <property type="match status" value="1"/>
</dbReference>
<dbReference type="EC" id="7.2.2.8" evidence="3"/>
<dbReference type="InterPro" id="IPR059000">
    <property type="entry name" value="ATPase_P-type_domA"/>
</dbReference>
<dbReference type="NCBIfam" id="TIGR01511">
    <property type="entry name" value="ATPase-IB1_Cu"/>
    <property type="match status" value="1"/>
</dbReference>
<dbReference type="SUPFAM" id="SSF56784">
    <property type="entry name" value="HAD-like"/>
    <property type="match status" value="1"/>
</dbReference>
<evidence type="ECO:0000256" key="23">
    <source>
        <dbReference type="RuleBase" id="RU362081"/>
    </source>
</evidence>
<sequence>MRVMTQELSQQQYRLALRGMHCASCVQQVQSALEQLSDVSDAEVNLPDRSATVHTRLPVAKIIQAIEQAGFGATLLDDKYGEDERQAEERSHYQQQMKKTFVALALGTPLMLMMFWSGMPMLDNIQGQIFWFVTGLLTLGVMVYSGGHFYQGAWLAFKRHYANMDTLIALGTGTAWFYSMLISIWPDLVPMQARHVYFEAAVFIIGLVNLGQALESRARGQASQAIRKLLNLQPETARLIRQDGEEVDMRIQSIQKRDMIRVRPGEKIPVDGKVMEGESRVDESMLTGEPMPVSKQKGDEVVAGSLNQNGALRIRVLRVGADTALAQIIEQVRQAQNAKPALGRLADQIAAVFVPIVLVIAILTALSWFNFGPEPVSAYMLVTTMTVLVIACPCALGLATPMSIMVGVGKAAEQGILIRRGDALQQTSELDVIVLDKTGTVTQGHPAVTDLVLLNREINQQQLLQWAVALELASEHPLAQAIIAKAKEEGLALTAAERIKPIAGQGIEGWLKPEQEGIKGVNLLLGNPALMQQVQIDILEAKPELERLASQGKTPVLLAANGHLQGIIAIADPIKTDSAEAIQRLKQQGVRVVMLTGDNTITAKAVAQQVGIDEVLAEVMPEDKAEQVRHLQNQGLKVGMVGDGINDAPALAQADVGMAIGTGTDIAIESADLTLMRGSLHGIADAMEISRLTINNIKQNLIGAFIYNAIGIPLAAGVLFPVFGWLLNPAFAGAAMALSSVTVVSNANRLRLTPLTKRTQA</sequence>
<dbReference type="GO" id="GO:0005524">
    <property type="term" value="F:ATP binding"/>
    <property type="evidence" value="ECO:0007669"/>
    <property type="project" value="UniProtKB-UniRule"/>
</dbReference>
<gene>
    <name evidence="25" type="ORF">BTE48_09485</name>
</gene>
<dbReference type="NCBIfam" id="TIGR01525">
    <property type="entry name" value="ATPase-IB_hvy"/>
    <property type="match status" value="1"/>
</dbReference>
<evidence type="ECO:0000256" key="7">
    <source>
        <dbReference type="ARBA" id="ARBA00022553"/>
    </source>
</evidence>
<evidence type="ECO:0000256" key="17">
    <source>
        <dbReference type="ARBA" id="ARBA00023008"/>
    </source>
</evidence>
<dbReference type="SFLD" id="SFLDG00002">
    <property type="entry name" value="C1.7:_P-type_atpase_like"/>
    <property type="match status" value="1"/>
</dbReference>
<dbReference type="SFLD" id="SFLDF00027">
    <property type="entry name" value="p-type_atpase"/>
    <property type="match status" value="1"/>
</dbReference>
<evidence type="ECO:0000256" key="10">
    <source>
        <dbReference type="ARBA" id="ARBA00022737"/>
    </source>
</evidence>
<dbReference type="NCBIfam" id="TIGR01494">
    <property type="entry name" value="ATPase_P-type"/>
    <property type="match status" value="2"/>
</dbReference>
<comment type="subcellular location">
    <subcellularLocation>
        <location evidence="1">Cell membrane</location>
        <topology evidence="1">Multi-pass membrane protein</topology>
    </subcellularLocation>
</comment>
<keyword evidence="5" id="KW-0813">Transport</keyword>
<dbReference type="InterPro" id="IPR044492">
    <property type="entry name" value="P_typ_ATPase_HD_dom"/>
</dbReference>
<feature type="transmembrane region" description="Helical" evidence="23">
    <location>
        <begin position="377"/>
        <end position="400"/>
    </location>
</feature>
<dbReference type="GO" id="GO:0055070">
    <property type="term" value="P:copper ion homeostasis"/>
    <property type="evidence" value="ECO:0007669"/>
    <property type="project" value="TreeGrafter"/>
</dbReference>
<evidence type="ECO:0000259" key="24">
    <source>
        <dbReference type="PROSITE" id="PS50846"/>
    </source>
</evidence>
<comment type="caution">
    <text evidence="25">The sequence shown here is derived from an EMBL/GenBank/DDBJ whole genome shotgun (WGS) entry which is preliminary data.</text>
</comment>
<dbReference type="Pfam" id="PF00403">
    <property type="entry name" value="HMA"/>
    <property type="match status" value="1"/>
</dbReference>
<keyword evidence="16 23" id="KW-1133">Transmembrane helix</keyword>
<dbReference type="SUPFAM" id="SSF81653">
    <property type="entry name" value="Calcium ATPase, transduction domain A"/>
    <property type="match status" value="1"/>
</dbReference>
<dbReference type="CDD" id="cd00371">
    <property type="entry name" value="HMA"/>
    <property type="match status" value="1"/>
</dbReference>
<evidence type="ECO:0000256" key="3">
    <source>
        <dbReference type="ARBA" id="ARBA00012517"/>
    </source>
</evidence>
<dbReference type="InterPro" id="IPR036412">
    <property type="entry name" value="HAD-like_sf"/>
</dbReference>
<evidence type="ECO:0000256" key="13">
    <source>
        <dbReference type="ARBA" id="ARBA00022840"/>
    </source>
</evidence>
<dbReference type="FunFam" id="3.40.50.1000:FF:000144">
    <property type="entry name" value="copper-transporting ATPase 1 isoform X2"/>
    <property type="match status" value="1"/>
</dbReference>
<dbReference type="PROSITE" id="PS01047">
    <property type="entry name" value="HMA_1"/>
    <property type="match status" value="1"/>
</dbReference>
<dbReference type="GO" id="GO:0016887">
    <property type="term" value="F:ATP hydrolysis activity"/>
    <property type="evidence" value="ECO:0007669"/>
    <property type="project" value="InterPro"/>
</dbReference>
<evidence type="ECO:0000256" key="11">
    <source>
        <dbReference type="ARBA" id="ARBA00022741"/>
    </source>
</evidence>
<proteinExistence type="inferred from homology"/>
<evidence type="ECO:0000256" key="20">
    <source>
        <dbReference type="ARBA" id="ARBA00029719"/>
    </source>
</evidence>
<dbReference type="InterPro" id="IPR027256">
    <property type="entry name" value="P-typ_ATPase_IB"/>
</dbReference>
<dbReference type="PANTHER" id="PTHR43520">
    <property type="entry name" value="ATP7, ISOFORM B"/>
    <property type="match status" value="1"/>
</dbReference>
<dbReference type="Pfam" id="PF00702">
    <property type="entry name" value="Hydrolase"/>
    <property type="match status" value="1"/>
</dbReference>
<dbReference type="InterPro" id="IPR008250">
    <property type="entry name" value="ATPase_P-typ_transduc_dom_A_sf"/>
</dbReference>
<dbReference type="EMBL" id="MTSM01000010">
    <property type="protein sequence ID" value="OPX55388.1"/>
    <property type="molecule type" value="Genomic_DNA"/>
</dbReference>
<keyword evidence="7" id="KW-0597">Phosphoprotein</keyword>
<dbReference type="InterPro" id="IPR036163">
    <property type="entry name" value="HMA_dom_sf"/>
</dbReference>
<dbReference type="FunFam" id="3.30.70.100:FF:000001">
    <property type="entry name" value="ATPase copper transporting beta"/>
    <property type="match status" value="1"/>
</dbReference>
<evidence type="ECO:0000256" key="16">
    <source>
        <dbReference type="ARBA" id="ARBA00022989"/>
    </source>
</evidence>
<name>A0A1V4T5C7_9GAMM</name>
<dbReference type="PRINTS" id="PR00119">
    <property type="entry name" value="CATATPASE"/>
</dbReference>
<keyword evidence="9 23" id="KW-0479">Metal-binding</keyword>
<comment type="similarity">
    <text evidence="2 23">Belongs to the cation transport ATPase (P-type) (TC 3.A.3) family. Type IB subfamily.</text>
</comment>
<keyword evidence="10" id="KW-0677">Repeat</keyword>
<dbReference type="InterPro" id="IPR017969">
    <property type="entry name" value="Heavy-metal-associated_CS"/>
</dbReference>
<keyword evidence="18" id="KW-0406">Ion transport</keyword>
<keyword evidence="19 23" id="KW-0472">Membrane</keyword>
<dbReference type="FunFam" id="2.70.150.10:FF:000002">
    <property type="entry name" value="Copper-transporting ATPase 1, putative"/>
    <property type="match status" value="1"/>
</dbReference>
<dbReference type="GO" id="GO:0043682">
    <property type="term" value="F:P-type divalent copper transporter activity"/>
    <property type="evidence" value="ECO:0007669"/>
    <property type="project" value="TreeGrafter"/>
</dbReference>
<reference evidence="25 26" key="1">
    <citation type="submission" date="2017-01" db="EMBL/GenBank/DDBJ databases">
        <title>Genome Sequencing of a Marine Spirillum, Oceanospirillum multiglobuliferum ATCC 33336, from Japan.</title>
        <authorList>
            <person name="Carney J.G."/>
            <person name="Trachtenberg A.M."/>
            <person name="Rheaume B.A."/>
            <person name="Linnane J.D."/>
            <person name="Pitts N.L."/>
            <person name="Mykles D.L."/>
            <person name="Maclea K.S."/>
        </authorList>
    </citation>
    <scope>NUCLEOTIDE SEQUENCE [LARGE SCALE GENOMIC DNA]</scope>
    <source>
        <strain evidence="25 26">ATCC 33336</strain>
    </source>
</reference>
<feature type="transmembrane region" description="Helical" evidence="23">
    <location>
        <begin position="129"/>
        <end position="150"/>
    </location>
</feature>
<dbReference type="CDD" id="cd02094">
    <property type="entry name" value="P-type_ATPase_Cu-like"/>
    <property type="match status" value="1"/>
</dbReference>
<dbReference type="SUPFAM" id="SSF81665">
    <property type="entry name" value="Calcium ATPase, transmembrane domain M"/>
    <property type="match status" value="1"/>
</dbReference>
<keyword evidence="8 23" id="KW-0812">Transmembrane</keyword>
<feature type="transmembrane region" description="Helical" evidence="23">
    <location>
        <begin position="701"/>
        <end position="724"/>
    </location>
</feature>
<feature type="transmembrane region" description="Helical" evidence="23">
    <location>
        <begin position="196"/>
        <end position="214"/>
    </location>
</feature>
<dbReference type="GO" id="GO:0140581">
    <property type="term" value="F:P-type monovalent copper transporter activity"/>
    <property type="evidence" value="ECO:0007669"/>
    <property type="project" value="UniProtKB-EC"/>
</dbReference>
<feature type="domain" description="HMA" evidence="24">
    <location>
        <begin position="11"/>
        <end position="74"/>
    </location>
</feature>
<keyword evidence="13 23" id="KW-0067">ATP-binding</keyword>
<dbReference type="AlphaFoldDB" id="A0A1V4T5C7"/>
<evidence type="ECO:0000313" key="26">
    <source>
        <dbReference type="Proteomes" id="UP000191418"/>
    </source>
</evidence>
<dbReference type="Gene3D" id="2.70.150.10">
    <property type="entry name" value="Calcium-transporting ATPase, cytoplasmic transduction domain A"/>
    <property type="match status" value="1"/>
</dbReference>
<evidence type="ECO:0000256" key="12">
    <source>
        <dbReference type="ARBA" id="ARBA00022796"/>
    </source>
</evidence>
<dbReference type="Proteomes" id="UP000191418">
    <property type="component" value="Unassembled WGS sequence"/>
</dbReference>
<evidence type="ECO:0000256" key="1">
    <source>
        <dbReference type="ARBA" id="ARBA00004651"/>
    </source>
</evidence>
<evidence type="ECO:0000256" key="15">
    <source>
        <dbReference type="ARBA" id="ARBA00022967"/>
    </source>
</evidence>
<dbReference type="InterPro" id="IPR023214">
    <property type="entry name" value="HAD_sf"/>
</dbReference>
<evidence type="ECO:0000313" key="25">
    <source>
        <dbReference type="EMBL" id="OPX55388.1"/>
    </source>
</evidence>